<evidence type="ECO:0000313" key="3">
    <source>
        <dbReference type="EMBL" id="GFE41869.1"/>
    </source>
</evidence>
<evidence type="ECO:0000256" key="2">
    <source>
        <dbReference type="SAM" id="SignalP"/>
    </source>
</evidence>
<keyword evidence="4" id="KW-1185">Reference proteome</keyword>
<accession>A0A640V117</accession>
<name>A0A640V117_9ACTN</name>
<sequence length="113" mass="12947">MRTARTLFASAVITAMFAVTAPAATAMSAVEGHTTDHVASSSSDHDHDRCKHGHHKRDHHKRDHHKKDHRKKDHRKRDHHKRDHHKRDHHWRDHHRPSGGVHTGGGALADLLR</sequence>
<reference evidence="3 4" key="1">
    <citation type="submission" date="2019-12" db="EMBL/GenBank/DDBJ databases">
        <title>Whole genome shotgun sequence of Streptomyces tubercidicus NBRC 13090.</title>
        <authorList>
            <person name="Ichikawa N."/>
            <person name="Kimura A."/>
            <person name="Kitahashi Y."/>
            <person name="Komaki H."/>
            <person name="Tamura T."/>
        </authorList>
    </citation>
    <scope>NUCLEOTIDE SEQUENCE [LARGE SCALE GENOMIC DNA]</scope>
    <source>
        <strain evidence="3 4">NBRC 13090</strain>
    </source>
</reference>
<protein>
    <submittedName>
        <fullName evidence="3">Uncharacterized protein</fullName>
    </submittedName>
</protein>
<dbReference type="RefSeq" id="WP_159748924.1">
    <property type="nucleotide sequence ID" value="NZ_BLIR01000003.1"/>
</dbReference>
<keyword evidence="2" id="KW-0732">Signal</keyword>
<evidence type="ECO:0000313" key="4">
    <source>
        <dbReference type="Proteomes" id="UP000431826"/>
    </source>
</evidence>
<gene>
    <name evidence="3" type="ORF">Stube_65420</name>
</gene>
<dbReference type="Proteomes" id="UP000431826">
    <property type="component" value="Unassembled WGS sequence"/>
</dbReference>
<evidence type="ECO:0000256" key="1">
    <source>
        <dbReference type="SAM" id="MobiDB-lite"/>
    </source>
</evidence>
<dbReference type="AlphaFoldDB" id="A0A640V117"/>
<comment type="caution">
    <text evidence="3">The sequence shown here is derived from an EMBL/GenBank/DDBJ whole genome shotgun (WGS) entry which is preliminary data.</text>
</comment>
<proteinExistence type="predicted"/>
<feature type="compositionally biased region" description="Basic residues" evidence="1">
    <location>
        <begin position="50"/>
        <end position="97"/>
    </location>
</feature>
<dbReference type="GeneID" id="96287598"/>
<feature type="chain" id="PRO_5038840198" evidence="2">
    <location>
        <begin position="27"/>
        <end position="113"/>
    </location>
</feature>
<feature type="signal peptide" evidence="2">
    <location>
        <begin position="1"/>
        <end position="26"/>
    </location>
</feature>
<feature type="region of interest" description="Disordered" evidence="1">
    <location>
        <begin position="32"/>
        <end position="113"/>
    </location>
</feature>
<organism evidence="3 4">
    <name type="scientific">Streptomyces tubercidicus</name>
    <dbReference type="NCBI Taxonomy" id="47759"/>
    <lineage>
        <taxon>Bacteria</taxon>
        <taxon>Bacillati</taxon>
        <taxon>Actinomycetota</taxon>
        <taxon>Actinomycetes</taxon>
        <taxon>Kitasatosporales</taxon>
        <taxon>Streptomycetaceae</taxon>
        <taxon>Streptomyces</taxon>
    </lineage>
</organism>
<dbReference type="EMBL" id="BLIR01000003">
    <property type="protein sequence ID" value="GFE41869.1"/>
    <property type="molecule type" value="Genomic_DNA"/>
</dbReference>